<name>A0A9P1C9L6_9DINO</name>
<feature type="region of interest" description="Disordered" evidence="1">
    <location>
        <begin position="692"/>
        <end position="845"/>
    </location>
</feature>
<feature type="region of interest" description="Disordered" evidence="1">
    <location>
        <begin position="504"/>
        <end position="639"/>
    </location>
</feature>
<comment type="caution">
    <text evidence="2">The sequence shown here is derived from an EMBL/GenBank/DDBJ whole genome shotgun (WGS) entry which is preliminary data.</text>
</comment>
<dbReference type="EMBL" id="CAMXCT010001181">
    <property type="protein sequence ID" value="CAI3987600.1"/>
    <property type="molecule type" value="Genomic_DNA"/>
</dbReference>
<feature type="compositionally biased region" description="Basic and acidic residues" evidence="1">
    <location>
        <begin position="774"/>
        <end position="786"/>
    </location>
</feature>
<feature type="region of interest" description="Disordered" evidence="1">
    <location>
        <begin position="219"/>
        <end position="318"/>
    </location>
</feature>
<feature type="compositionally biased region" description="Basic residues" evidence="1">
    <location>
        <begin position="787"/>
        <end position="797"/>
    </location>
</feature>
<sequence>MKASTDRQRAEELAHFCYTMLGLRYPNEPTYATWTSLLASFDPECSSFDLRSKYETVKNVWQNAKTRLARTHVTPALMLPKLPLSFDELTADMQAAYGEARPLAQWPVSTQEVERQFLRVPMRSLHASLQEEKKDVVHKLADAIIKRIDWGGRRRSDETSNMLPGLKFFSPGKRNGSSDVAGSEKRCQMAALSNGQGAGSTRGEPARFLSLTDGPRALRASAEAEVSEHAPATTTSAPVSASKVAIPNLQLVPAQGSSPDLLRRGRNGTDATKRARVDAGIIASPTRQQNSSVDGEPEQDVAGNASVPARHATSKTATGSYEALAEEFLEARKMEQKPKTAASSSWKASKKKLAASAVLKLKRPAGCLKRPAAAKGLKDASVPAEVTAFQNTTFDARKYGKCKVEYYSQKSYIRNFQEKWVMIVGSTHRKHKYVCNMLVPHVKKGASREELLRIRERILQQLADQHGAAMPGSLLHCSTRSMARGYAHMPFGSMGRRYELPTITEEEEVKSSSYESVTEEEGAPEANPTREAPEGHRVPEAAAGDSREPPVTPARAPALRKRAAGPDEDEGSSDSHGPRHRSRGRSPSRARAGHRTPSPPPRPRSPAGLPGAFPKSRPRVPEPPQPAHKGRGKGFKPQKPRCRFCWKEVTAHESGQRQHEYWSTYCLSWQFKRAGYPHTECDQLAEDLKQRRLERFEQLGPDPDAHVAFPEQPGGTAAPALATRPALPASSYKDSRVPASAEERKEKKEKKKKQKEAPKEPHKDSRKEKKREKSSKAAAHDAAPEKKAKKKKNKGNKIHVIAVSPSPETMRRRKREPRSSSESDSSEENLRLVSCGGGKYRLIRG</sequence>
<feature type="compositionally biased region" description="Basic residues" evidence="1">
    <location>
        <begin position="578"/>
        <end position="594"/>
    </location>
</feature>
<feature type="compositionally biased region" description="Basic residues" evidence="1">
    <location>
        <begin position="628"/>
        <end position="639"/>
    </location>
</feature>
<proteinExistence type="predicted"/>
<dbReference type="EMBL" id="CAMXCT020001181">
    <property type="protein sequence ID" value="CAL1140975.1"/>
    <property type="molecule type" value="Genomic_DNA"/>
</dbReference>
<feature type="compositionally biased region" description="Low complexity" evidence="1">
    <location>
        <begin position="230"/>
        <end position="245"/>
    </location>
</feature>
<accession>A0A9P1C9L6</accession>
<protein>
    <submittedName>
        <fullName evidence="2">Uncharacterized protein</fullName>
    </submittedName>
</protein>
<keyword evidence="4" id="KW-1185">Reference proteome</keyword>
<dbReference type="EMBL" id="CAMXCT030001181">
    <property type="protein sequence ID" value="CAL4774912.1"/>
    <property type="molecule type" value="Genomic_DNA"/>
</dbReference>
<evidence type="ECO:0000313" key="4">
    <source>
        <dbReference type="Proteomes" id="UP001152797"/>
    </source>
</evidence>
<feature type="compositionally biased region" description="Basic and acidic residues" evidence="1">
    <location>
        <begin position="733"/>
        <end position="746"/>
    </location>
</feature>
<dbReference type="Proteomes" id="UP001152797">
    <property type="component" value="Unassembled WGS sequence"/>
</dbReference>
<reference evidence="3 4" key="2">
    <citation type="submission" date="2024-05" db="EMBL/GenBank/DDBJ databases">
        <authorList>
            <person name="Chen Y."/>
            <person name="Shah S."/>
            <person name="Dougan E. K."/>
            <person name="Thang M."/>
            <person name="Chan C."/>
        </authorList>
    </citation>
    <scope>NUCLEOTIDE SEQUENCE [LARGE SCALE GENOMIC DNA]</scope>
</reference>
<feature type="compositionally biased region" description="Basic and acidic residues" evidence="1">
    <location>
        <begin position="755"/>
        <end position="767"/>
    </location>
</feature>
<feature type="region of interest" description="Disordered" evidence="1">
    <location>
        <begin position="154"/>
        <end position="183"/>
    </location>
</feature>
<reference evidence="2" key="1">
    <citation type="submission" date="2022-10" db="EMBL/GenBank/DDBJ databases">
        <authorList>
            <person name="Chen Y."/>
            <person name="Dougan E. K."/>
            <person name="Chan C."/>
            <person name="Rhodes N."/>
            <person name="Thang M."/>
        </authorList>
    </citation>
    <scope>NUCLEOTIDE SEQUENCE</scope>
</reference>
<dbReference type="AlphaFoldDB" id="A0A9P1C9L6"/>
<gene>
    <name evidence="2" type="ORF">C1SCF055_LOCUS14855</name>
</gene>
<organism evidence="2">
    <name type="scientific">Cladocopium goreaui</name>
    <dbReference type="NCBI Taxonomy" id="2562237"/>
    <lineage>
        <taxon>Eukaryota</taxon>
        <taxon>Sar</taxon>
        <taxon>Alveolata</taxon>
        <taxon>Dinophyceae</taxon>
        <taxon>Suessiales</taxon>
        <taxon>Symbiodiniaceae</taxon>
        <taxon>Cladocopium</taxon>
    </lineage>
</organism>
<evidence type="ECO:0000256" key="1">
    <source>
        <dbReference type="SAM" id="MobiDB-lite"/>
    </source>
</evidence>
<evidence type="ECO:0000313" key="2">
    <source>
        <dbReference type="EMBL" id="CAI3987600.1"/>
    </source>
</evidence>
<evidence type="ECO:0000313" key="3">
    <source>
        <dbReference type="EMBL" id="CAL4774912.1"/>
    </source>
</evidence>
<feature type="compositionally biased region" description="Low complexity" evidence="1">
    <location>
        <begin position="713"/>
        <end position="729"/>
    </location>
</feature>